<gene>
    <name evidence="2" type="primary">traK</name>
    <name evidence="2" type="ORF">ACFPMF_15465</name>
</gene>
<keyword evidence="1" id="KW-0472">Membrane</keyword>
<feature type="transmembrane region" description="Helical" evidence="1">
    <location>
        <begin position="21"/>
        <end position="44"/>
    </location>
</feature>
<dbReference type="RefSeq" id="WP_379846674.1">
    <property type="nucleotide sequence ID" value="NZ_JBHSMA010000004.1"/>
</dbReference>
<evidence type="ECO:0000256" key="1">
    <source>
        <dbReference type="SAM" id="Phobius"/>
    </source>
</evidence>
<proteinExistence type="predicted"/>
<accession>A0ABW0IDT9</accession>
<comment type="caution">
    <text evidence="2">The sequence shown here is derived from an EMBL/GenBank/DDBJ whole genome shotgun (WGS) entry which is preliminary data.</text>
</comment>
<dbReference type="NCBIfam" id="TIGR03781">
    <property type="entry name" value="Bac_Flav_CT_K"/>
    <property type="match status" value="1"/>
</dbReference>
<sequence length="212" mass="24742">MTPNQTFFKSLRNLETSYRNIRILAFVVVGACVVITVSALVFAYRVKTEADSRIYVVEQGKTLIAALRQDVRENRPVEARDHIKRFHELFFTLDPDGRSIEEHINEALAYGDESISRLYLDMKENGYYRDMIQGSVSQEIQVDSIQLDLNQYPYRFRSYARQQIIRPTKITTRRLISAGYLRNVSRSEANPHGFLIEKFEPIDNTDIEELKR</sequence>
<evidence type="ECO:0000313" key="3">
    <source>
        <dbReference type="Proteomes" id="UP001596106"/>
    </source>
</evidence>
<name>A0ABW0IDT9_9BACT</name>
<evidence type="ECO:0000313" key="2">
    <source>
        <dbReference type="EMBL" id="MFC5410720.1"/>
    </source>
</evidence>
<dbReference type="EMBL" id="JBHSMA010000004">
    <property type="protein sequence ID" value="MFC5410720.1"/>
    <property type="molecule type" value="Genomic_DNA"/>
</dbReference>
<organism evidence="2 3">
    <name type="scientific">Larkinella bovis</name>
    <dbReference type="NCBI Taxonomy" id="683041"/>
    <lineage>
        <taxon>Bacteria</taxon>
        <taxon>Pseudomonadati</taxon>
        <taxon>Bacteroidota</taxon>
        <taxon>Cytophagia</taxon>
        <taxon>Cytophagales</taxon>
        <taxon>Spirosomataceae</taxon>
        <taxon>Larkinella</taxon>
    </lineage>
</organism>
<dbReference type="Proteomes" id="UP001596106">
    <property type="component" value="Unassembled WGS sequence"/>
</dbReference>
<keyword evidence="1" id="KW-1133">Transmembrane helix</keyword>
<keyword evidence="1" id="KW-0812">Transmembrane</keyword>
<protein>
    <submittedName>
        <fullName evidence="2">Conjugative transposon protein TraK</fullName>
    </submittedName>
</protein>
<keyword evidence="3" id="KW-1185">Reference proteome</keyword>
<dbReference type="InterPro" id="IPR022276">
    <property type="entry name" value="Conjug_transposon_TraK"/>
</dbReference>
<reference evidence="3" key="1">
    <citation type="journal article" date="2019" name="Int. J. Syst. Evol. Microbiol.">
        <title>The Global Catalogue of Microorganisms (GCM) 10K type strain sequencing project: providing services to taxonomists for standard genome sequencing and annotation.</title>
        <authorList>
            <consortium name="The Broad Institute Genomics Platform"/>
            <consortium name="The Broad Institute Genome Sequencing Center for Infectious Disease"/>
            <person name="Wu L."/>
            <person name="Ma J."/>
        </authorList>
    </citation>
    <scope>NUCLEOTIDE SEQUENCE [LARGE SCALE GENOMIC DNA]</scope>
    <source>
        <strain evidence="3">CCUG 55250</strain>
    </source>
</reference>